<dbReference type="AlphaFoldDB" id="A0A5M8PZT4"/>
<name>A0A5M8PZT4_9LECA</name>
<evidence type="ECO:0000256" key="1">
    <source>
        <dbReference type="SAM" id="MobiDB-lite"/>
    </source>
</evidence>
<evidence type="ECO:0000313" key="3">
    <source>
        <dbReference type="Proteomes" id="UP000324767"/>
    </source>
</evidence>
<feature type="compositionally biased region" description="Polar residues" evidence="1">
    <location>
        <begin position="87"/>
        <end position="99"/>
    </location>
</feature>
<reference evidence="2 3" key="1">
    <citation type="submission" date="2019-09" db="EMBL/GenBank/DDBJ databases">
        <title>The hologenome of the rock-dwelling lichen Lasallia pustulata.</title>
        <authorList>
            <person name="Greshake Tzovaras B."/>
            <person name="Segers F."/>
            <person name="Bicker A."/>
            <person name="Dal Grande F."/>
            <person name="Otte J."/>
            <person name="Hankeln T."/>
            <person name="Schmitt I."/>
            <person name="Ebersberger I."/>
        </authorList>
    </citation>
    <scope>NUCLEOTIDE SEQUENCE [LARGE SCALE GENOMIC DNA]</scope>
    <source>
        <strain evidence="2">A1-1</strain>
    </source>
</reference>
<protein>
    <submittedName>
        <fullName evidence="2">Uncharacterized protein</fullName>
    </submittedName>
</protein>
<evidence type="ECO:0000313" key="2">
    <source>
        <dbReference type="EMBL" id="KAA6414448.1"/>
    </source>
</evidence>
<feature type="region of interest" description="Disordered" evidence="1">
    <location>
        <begin position="87"/>
        <end position="113"/>
    </location>
</feature>
<comment type="caution">
    <text evidence="2">The sequence shown here is derived from an EMBL/GenBank/DDBJ whole genome shotgun (WGS) entry which is preliminary data.</text>
</comment>
<dbReference type="Proteomes" id="UP000324767">
    <property type="component" value="Unassembled WGS sequence"/>
</dbReference>
<accession>A0A5M8PZT4</accession>
<organism evidence="2 3">
    <name type="scientific">Lasallia pustulata</name>
    <dbReference type="NCBI Taxonomy" id="136370"/>
    <lineage>
        <taxon>Eukaryota</taxon>
        <taxon>Fungi</taxon>
        <taxon>Dikarya</taxon>
        <taxon>Ascomycota</taxon>
        <taxon>Pezizomycotina</taxon>
        <taxon>Lecanoromycetes</taxon>
        <taxon>OSLEUM clade</taxon>
        <taxon>Umbilicariomycetidae</taxon>
        <taxon>Umbilicariales</taxon>
        <taxon>Umbilicariaceae</taxon>
        <taxon>Lasallia</taxon>
    </lineage>
</organism>
<dbReference type="EMBL" id="VXIT01000002">
    <property type="protein sequence ID" value="KAA6414448.1"/>
    <property type="molecule type" value="Genomic_DNA"/>
</dbReference>
<gene>
    <name evidence="2" type="ORF">FRX48_01197</name>
</gene>
<sequence>MTDPNEAHPFTEEFPLLTAIISPETFDEAYITHPKDLKNKVAHLCNKYQTSSVQYTELYNSHDALLVDDQAYKKEQNTLARKLSETTVDVSTGLRNSPGASPKEESTRGSGAGSWHQIFFSQASFRRDIL</sequence>
<proteinExistence type="predicted"/>